<reference evidence="4 5" key="1">
    <citation type="submission" date="2020-02" db="EMBL/GenBank/DDBJ databases">
        <title>Draft genome sequence of two Spirosoma agri KCTC 52727 and Spirosoma terrae KCTC 52035.</title>
        <authorList>
            <person name="Rojas J."/>
            <person name="Ambika Manirajan B."/>
            <person name="Suarez C."/>
            <person name="Ratering S."/>
            <person name="Schnell S."/>
        </authorList>
    </citation>
    <scope>NUCLEOTIDE SEQUENCE [LARGE SCALE GENOMIC DNA]</scope>
    <source>
        <strain evidence="4 5">KCTC 52035</strain>
    </source>
</reference>
<feature type="transmembrane region" description="Helical" evidence="3">
    <location>
        <begin position="24"/>
        <end position="50"/>
    </location>
</feature>
<dbReference type="EMBL" id="JAAFZH010000006">
    <property type="protein sequence ID" value="NDU96367.1"/>
    <property type="molecule type" value="Genomic_DNA"/>
</dbReference>
<proteinExistence type="predicted"/>
<gene>
    <name evidence="4" type="ORF">GK108_15920</name>
</gene>
<keyword evidence="3" id="KW-0472">Membrane</keyword>
<evidence type="ECO:0000256" key="1">
    <source>
        <dbReference type="SAM" id="Coils"/>
    </source>
</evidence>
<evidence type="ECO:0000313" key="4">
    <source>
        <dbReference type="EMBL" id="NDU96367.1"/>
    </source>
</evidence>
<feature type="region of interest" description="Disordered" evidence="2">
    <location>
        <begin position="190"/>
        <end position="222"/>
    </location>
</feature>
<feature type="coiled-coil region" evidence="1">
    <location>
        <begin position="275"/>
        <end position="302"/>
    </location>
</feature>
<evidence type="ECO:0008006" key="6">
    <source>
        <dbReference type="Google" id="ProtNLM"/>
    </source>
</evidence>
<accession>A0A6L9LA64</accession>
<dbReference type="AlphaFoldDB" id="A0A6L9LA64"/>
<feature type="transmembrane region" description="Helical" evidence="3">
    <location>
        <begin position="70"/>
        <end position="88"/>
    </location>
</feature>
<sequence length="350" mass="36856">MEGEYLHSNAFINERNGLMKRISWGAVFAGVLIAIVTQILLSLLGVGIGLGTIDAIEEQNPTAGLGIGSAVWYIISSLLALFLSGWAAGRLASAPRLFDGVIHGVLTWSLATLLTIYFLTTTIGSLIGGASRLMGSLVRTAGSAAGTVVSAAGPELGQAVKDKLAENGVDISNVDLGDLRREVDTILRQTGNPALNPDRLERKAEQAGDQAKSAAGKAAENPQAADDLAGGLFDRLFRQGQATVNSVDRDDAINVVMKRTGKSRAESEQIVDNWINSYKQAVVKFEQTKKEAELKARQAADATASAASKAAIFGFFGLLIGVVAAGYGAKMGTESQDDYNRYDRPVGAGR</sequence>
<dbReference type="RefSeq" id="WP_163950297.1">
    <property type="nucleotide sequence ID" value="NZ_JAAFZH010000006.1"/>
</dbReference>
<protein>
    <recommendedName>
        <fullName evidence="6">TIGR04086 family membrane protein</fullName>
    </recommendedName>
</protein>
<comment type="caution">
    <text evidence="4">The sequence shown here is derived from an EMBL/GenBank/DDBJ whole genome shotgun (WGS) entry which is preliminary data.</text>
</comment>
<evidence type="ECO:0000256" key="3">
    <source>
        <dbReference type="SAM" id="Phobius"/>
    </source>
</evidence>
<keyword evidence="3" id="KW-1133">Transmembrane helix</keyword>
<evidence type="ECO:0000313" key="5">
    <source>
        <dbReference type="Proteomes" id="UP000474175"/>
    </source>
</evidence>
<keyword evidence="5" id="KW-1185">Reference proteome</keyword>
<name>A0A6L9LA64_9BACT</name>
<keyword evidence="1" id="KW-0175">Coiled coil</keyword>
<keyword evidence="3" id="KW-0812">Transmembrane</keyword>
<feature type="transmembrane region" description="Helical" evidence="3">
    <location>
        <begin position="310"/>
        <end position="329"/>
    </location>
</feature>
<organism evidence="4 5">
    <name type="scientific">Spirosoma terrae</name>
    <dbReference type="NCBI Taxonomy" id="1968276"/>
    <lineage>
        <taxon>Bacteria</taxon>
        <taxon>Pseudomonadati</taxon>
        <taxon>Bacteroidota</taxon>
        <taxon>Cytophagia</taxon>
        <taxon>Cytophagales</taxon>
        <taxon>Cytophagaceae</taxon>
        <taxon>Spirosoma</taxon>
    </lineage>
</organism>
<dbReference type="Proteomes" id="UP000474175">
    <property type="component" value="Unassembled WGS sequence"/>
</dbReference>
<evidence type="ECO:0000256" key="2">
    <source>
        <dbReference type="SAM" id="MobiDB-lite"/>
    </source>
</evidence>
<feature type="transmembrane region" description="Helical" evidence="3">
    <location>
        <begin position="100"/>
        <end position="119"/>
    </location>
</feature>